<sequence>MKDLRTTNVLLLLLVIPVIFYLLKTLSFIFIPLVSAMFIALLFLPLLRWLSRKKVPKYLSIICIVAIIVGVFKLGGVLIGLASNEILSANSMFFDKAEAKLVDLVVSLEEFFGITRIQGNNVLMHYFGNGDIVNKIGFSLDFLSNLLSGTLMTAFFVVLLLSGSVDFEKLLNSTLIKVKHSSVKIFRKIEKDIIKFVIVKFVISLFTGVGFGLACVAFDVSFPIFWGLFAFTINFVQMVGSVVSVGLLSAFAFVEMENMSGLLFFSLVLTGVQVVMGAVLEPIFMGKTFSVNIIAILIMLMFWGYIWGIPGLILSIPITVFVKIIMDQFPRYRVIAELLS</sequence>
<feature type="transmembrane region" description="Helical" evidence="6">
    <location>
        <begin position="224"/>
        <end position="254"/>
    </location>
</feature>
<dbReference type="RefSeq" id="WP_301200095.1">
    <property type="nucleotide sequence ID" value="NZ_JAPDPI010000026.1"/>
</dbReference>
<dbReference type="PANTHER" id="PTHR21716:SF64">
    <property type="entry name" value="AI-2 TRANSPORT PROTEIN TQSA"/>
    <property type="match status" value="1"/>
</dbReference>
<dbReference type="GO" id="GO:0016020">
    <property type="term" value="C:membrane"/>
    <property type="evidence" value="ECO:0007669"/>
    <property type="project" value="UniProtKB-SubCell"/>
</dbReference>
<dbReference type="InterPro" id="IPR002549">
    <property type="entry name" value="AI-2E-like"/>
</dbReference>
<comment type="caution">
    <text evidence="7">The sequence shown here is derived from an EMBL/GenBank/DDBJ whole genome shotgun (WGS) entry which is preliminary data.</text>
</comment>
<dbReference type="Pfam" id="PF01594">
    <property type="entry name" value="AI-2E_transport"/>
    <property type="match status" value="1"/>
</dbReference>
<evidence type="ECO:0000256" key="3">
    <source>
        <dbReference type="ARBA" id="ARBA00022692"/>
    </source>
</evidence>
<evidence type="ECO:0000256" key="2">
    <source>
        <dbReference type="ARBA" id="ARBA00009773"/>
    </source>
</evidence>
<evidence type="ECO:0000256" key="6">
    <source>
        <dbReference type="SAM" id="Phobius"/>
    </source>
</evidence>
<keyword evidence="3 6" id="KW-0812">Transmembrane</keyword>
<protein>
    <submittedName>
        <fullName evidence="7">AI-2E family transporter</fullName>
    </submittedName>
</protein>
<evidence type="ECO:0000256" key="5">
    <source>
        <dbReference type="ARBA" id="ARBA00023136"/>
    </source>
</evidence>
<name>A0AAE3MEN5_9BACT</name>
<feature type="transmembrane region" description="Helical" evidence="6">
    <location>
        <begin position="261"/>
        <end position="280"/>
    </location>
</feature>
<evidence type="ECO:0000256" key="1">
    <source>
        <dbReference type="ARBA" id="ARBA00004141"/>
    </source>
</evidence>
<dbReference type="Proteomes" id="UP001207408">
    <property type="component" value="Unassembled WGS sequence"/>
</dbReference>
<feature type="transmembrane region" description="Helical" evidence="6">
    <location>
        <begin position="197"/>
        <end position="218"/>
    </location>
</feature>
<dbReference type="GO" id="GO:0055085">
    <property type="term" value="P:transmembrane transport"/>
    <property type="evidence" value="ECO:0007669"/>
    <property type="project" value="TreeGrafter"/>
</dbReference>
<evidence type="ECO:0000313" key="8">
    <source>
        <dbReference type="Proteomes" id="UP001207408"/>
    </source>
</evidence>
<comment type="subcellular location">
    <subcellularLocation>
        <location evidence="1">Membrane</location>
        <topology evidence="1">Multi-pass membrane protein</topology>
    </subcellularLocation>
</comment>
<feature type="transmembrane region" description="Helical" evidence="6">
    <location>
        <begin position="142"/>
        <end position="161"/>
    </location>
</feature>
<feature type="transmembrane region" description="Helical" evidence="6">
    <location>
        <begin position="7"/>
        <end position="23"/>
    </location>
</feature>
<keyword evidence="5 6" id="KW-0472">Membrane</keyword>
<reference evidence="7" key="1">
    <citation type="submission" date="2022-10" db="EMBL/GenBank/DDBJ databases">
        <authorList>
            <person name="Yu W.X."/>
        </authorList>
    </citation>
    <scope>NUCLEOTIDE SEQUENCE</scope>
    <source>
        <strain evidence="7">D04</strain>
    </source>
</reference>
<proteinExistence type="inferred from homology"/>
<accession>A0AAE3MEN5</accession>
<organism evidence="7 8">
    <name type="scientific">Plebeiibacterium marinum</name>
    <dbReference type="NCBI Taxonomy" id="2992111"/>
    <lineage>
        <taxon>Bacteria</taxon>
        <taxon>Pseudomonadati</taxon>
        <taxon>Bacteroidota</taxon>
        <taxon>Bacteroidia</taxon>
        <taxon>Marinilabiliales</taxon>
        <taxon>Marinilabiliaceae</taxon>
        <taxon>Plebeiibacterium</taxon>
    </lineage>
</organism>
<gene>
    <name evidence="7" type="ORF">OM074_13035</name>
</gene>
<feature type="transmembrane region" description="Helical" evidence="6">
    <location>
        <begin position="59"/>
        <end position="82"/>
    </location>
</feature>
<keyword evidence="8" id="KW-1185">Reference proteome</keyword>
<dbReference type="EMBL" id="JAPDPI010000026">
    <property type="protein sequence ID" value="MCW3806553.1"/>
    <property type="molecule type" value="Genomic_DNA"/>
</dbReference>
<feature type="transmembrane region" description="Helical" evidence="6">
    <location>
        <begin position="29"/>
        <end position="47"/>
    </location>
</feature>
<keyword evidence="4 6" id="KW-1133">Transmembrane helix</keyword>
<evidence type="ECO:0000313" key="7">
    <source>
        <dbReference type="EMBL" id="MCW3806553.1"/>
    </source>
</evidence>
<dbReference type="AlphaFoldDB" id="A0AAE3MEN5"/>
<dbReference type="PANTHER" id="PTHR21716">
    <property type="entry name" value="TRANSMEMBRANE PROTEIN"/>
    <property type="match status" value="1"/>
</dbReference>
<feature type="transmembrane region" description="Helical" evidence="6">
    <location>
        <begin position="292"/>
        <end position="325"/>
    </location>
</feature>
<evidence type="ECO:0000256" key="4">
    <source>
        <dbReference type="ARBA" id="ARBA00022989"/>
    </source>
</evidence>
<comment type="similarity">
    <text evidence="2">Belongs to the autoinducer-2 exporter (AI-2E) (TC 2.A.86) family.</text>
</comment>